<dbReference type="PANTHER" id="PTHR13604">
    <property type="entry name" value="DC12-RELATED"/>
    <property type="match status" value="1"/>
</dbReference>
<dbReference type="PANTHER" id="PTHR13604:SF0">
    <property type="entry name" value="ABASIC SITE PROCESSING PROTEIN HMCES"/>
    <property type="match status" value="1"/>
</dbReference>
<organism evidence="9 10">
    <name type="scientific">Asticcacaulis aquaticus</name>
    <dbReference type="NCBI Taxonomy" id="2984212"/>
    <lineage>
        <taxon>Bacteria</taxon>
        <taxon>Pseudomonadati</taxon>
        <taxon>Pseudomonadota</taxon>
        <taxon>Alphaproteobacteria</taxon>
        <taxon>Caulobacterales</taxon>
        <taxon>Caulobacteraceae</taxon>
        <taxon>Asticcacaulis</taxon>
    </lineage>
</organism>
<evidence type="ECO:0000256" key="4">
    <source>
        <dbReference type="ARBA" id="ARBA00022801"/>
    </source>
</evidence>
<keyword evidence="7" id="KW-0456">Lyase</keyword>
<dbReference type="EMBL" id="JAQQKX010000005">
    <property type="protein sequence ID" value="MDC7683256.1"/>
    <property type="molecule type" value="Genomic_DNA"/>
</dbReference>
<keyword evidence="3" id="KW-0227">DNA damage</keyword>
<evidence type="ECO:0000256" key="1">
    <source>
        <dbReference type="ARBA" id="ARBA00008136"/>
    </source>
</evidence>
<keyword evidence="10" id="KW-1185">Reference proteome</keyword>
<proteinExistence type="inferred from homology"/>
<name>A0ABT5HUX9_9CAUL</name>
<comment type="caution">
    <text evidence="9">The sequence shown here is derived from an EMBL/GenBank/DDBJ whole genome shotgun (WGS) entry which is preliminary data.</text>
</comment>
<protein>
    <recommendedName>
        <fullName evidence="8">Abasic site processing protein</fullName>
        <ecNumber evidence="8">3.4.-.-</ecNumber>
    </recommendedName>
</protein>
<keyword evidence="6" id="KW-0238">DNA-binding</keyword>
<dbReference type="InterPro" id="IPR036590">
    <property type="entry name" value="SRAP-like"/>
</dbReference>
<dbReference type="SUPFAM" id="SSF143081">
    <property type="entry name" value="BB1717-like"/>
    <property type="match status" value="1"/>
</dbReference>
<evidence type="ECO:0000256" key="8">
    <source>
        <dbReference type="RuleBase" id="RU364100"/>
    </source>
</evidence>
<evidence type="ECO:0000256" key="5">
    <source>
        <dbReference type="ARBA" id="ARBA00023124"/>
    </source>
</evidence>
<evidence type="ECO:0000256" key="3">
    <source>
        <dbReference type="ARBA" id="ARBA00022763"/>
    </source>
</evidence>
<dbReference type="RefSeq" id="WP_272747730.1">
    <property type="nucleotide sequence ID" value="NZ_JAQQKX010000005.1"/>
</dbReference>
<evidence type="ECO:0000256" key="2">
    <source>
        <dbReference type="ARBA" id="ARBA00022670"/>
    </source>
</evidence>
<keyword evidence="2 8" id="KW-0645">Protease</keyword>
<evidence type="ECO:0000313" key="10">
    <source>
        <dbReference type="Proteomes" id="UP001214854"/>
    </source>
</evidence>
<dbReference type="EC" id="3.4.-.-" evidence="8"/>
<dbReference type="InterPro" id="IPR003738">
    <property type="entry name" value="SRAP"/>
</dbReference>
<evidence type="ECO:0000256" key="6">
    <source>
        <dbReference type="ARBA" id="ARBA00023125"/>
    </source>
</evidence>
<dbReference type="Pfam" id="PF02586">
    <property type="entry name" value="SRAP"/>
    <property type="match status" value="1"/>
</dbReference>
<sequence length="222" mass="25083">MCNRYRNDKAIATLFEDFSQVELFADDGHSRGRNEPFLTEFFPSYAAPIITRDPEAGLRLEEALWGMPTPPQFLKTKTGKPMSYDPGVTNVRNTNSPHWRRWLGVEHRCLVPFTSFSEPDAAHKLHWFDFVGDAPPVACFAGITDTLSRQIKARDPEPTSGRFYAFLTTEPNAVVGPVHAKAMPVILTTPEDCRIWLSAPWEIAKALQRPLPDQILRLMSEA</sequence>
<evidence type="ECO:0000313" key="9">
    <source>
        <dbReference type="EMBL" id="MDC7683256.1"/>
    </source>
</evidence>
<reference evidence="9 10" key="1">
    <citation type="submission" date="2023-01" db="EMBL/GenBank/DDBJ databases">
        <title>Novel species of the genus Asticcacaulis isolated from rivers.</title>
        <authorList>
            <person name="Lu H."/>
        </authorList>
    </citation>
    <scope>NUCLEOTIDE SEQUENCE [LARGE SCALE GENOMIC DNA]</scope>
    <source>
        <strain evidence="9 10">BYS171W</strain>
    </source>
</reference>
<evidence type="ECO:0000256" key="7">
    <source>
        <dbReference type="ARBA" id="ARBA00023239"/>
    </source>
</evidence>
<keyword evidence="5" id="KW-0190">Covalent protein-DNA linkage</keyword>
<gene>
    <name evidence="9" type="ORF">PQU92_08205</name>
</gene>
<dbReference type="Proteomes" id="UP001214854">
    <property type="component" value="Unassembled WGS sequence"/>
</dbReference>
<comment type="similarity">
    <text evidence="1 8">Belongs to the SOS response-associated peptidase family.</text>
</comment>
<accession>A0ABT5HUX9</accession>
<dbReference type="Gene3D" id="3.90.1680.20">
    <property type="match status" value="2"/>
</dbReference>
<keyword evidence="4 8" id="KW-0378">Hydrolase</keyword>